<dbReference type="InterPro" id="IPR031876">
    <property type="entry name" value="DUF4760"/>
</dbReference>
<keyword evidence="1" id="KW-0472">Membrane</keyword>
<keyword evidence="1" id="KW-1133">Transmembrane helix</keyword>
<evidence type="ECO:0000313" key="3">
    <source>
        <dbReference type="Proteomes" id="UP001589608"/>
    </source>
</evidence>
<evidence type="ECO:0000256" key="1">
    <source>
        <dbReference type="SAM" id="Phobius"/>
    </source>
</evidence>
<dbReference type="RefSeq" id="WP_223093325.1">
    <property type="nucleotide sequence ID" value="NZ_CP061913.1"/>
</dbReference>
<dbReference type="EMBL" id="JBHMCA010000070">
    <property type="protein sequence ID" value="MFB9450092.1"/>
    <property type="molecule type" value="Genomic_DNA"/>
</dbReference>
<dbReference type="Pfam" id="PF15956">
    <property type="entry name" value="DUF4760"/>
    <property type="match status" value="1"/>
</dbReference>
<protein>
    <submittedName>
        <fullName evidence="2">DUF4760 domain-containing protein</fullName>
    </submittedName>
</protein>
<accession>A0ABV5MML5</accession>
<sequence>MKASEVMATIINVVTLMINIGALFFVGSQVRLARRALNESAEGQEKERLRLRRQATIEMSANTERYREAMKAKLPWNDRDRRQVAEFLEEAWGDREKMALVRAYLNHLEDMAVGVKAEVYDLDTVYMLSGDRLIAAGEGFAGYIGRIRGELKSPSVYEHFEDLVNRLKLLRSDHLNRSSAATPSVG</sequence>
<proteinExistence type="predicted"/>
<gene>
    <name evidence="2" type="ORF">ACFFTR_44030</name>
</gene>
<keyword evidence="1" id="KW-0812">Transmembrane</keyword>
<evidence type="ECO:0000313" key="2">
    <source>
        <dbReference type="EMBL" id="MFB9450092.1"/>
    </source>
</evidence>
<name>A0ABV5MML5_9ACTN</name>
<comment type="caution">
    <text evidence="2">The sequence shown here is derived from an EMBL/GenBank/DDBJ whole genome shotgun (WGS) entry which is preliminary data.</text>
</comment>
<dbReference type="Proteomes" id="UP001589608">
    <property type="component" value="Unassembled WGS sequence"/>
</dbReference>
<feature type="transmembrane region" description="Helical" evidence="1">
    <location>
        <begin position="6"/>
        <end position="26"/>
    </location>
</feature>
<organism evidence="2 3">
    <name type="scientific">Dactylosporangium vinaceum</name>
    <dbReference type="NCBI Taxonomy" id="53362"/>
    <lineage>
        <taxon>Bacteria</taxon>
        <taxon>Bacillati</taxon>
        <taxon>Actinomycetota</taxon>
        <taxon>Actinomycetes</taxon>
        <taxon>Micromonosporales</taxon>
        <taxon>Micromonosporaceae</taxon>
        <taxon>Dactylosporangium</taxon>
    </lineage>
</organism>
<reference evidence="2 3" key="1">
    <citation type="submission" date="2024-09" db="EMBL/GenBank/DDBJ databases">
        <authorList>
            <person name="Sun Q."/>
            <person name="Mori K."/>
        </authorList>
    </citation>
    <scope>NUCLEOTIDE SEQUENCE [LARGE SCALE GENOMIC DNA]</scope>
    <source>
        <strain evidence="2 3">JCM 3307</strain>
    </source>
</reference>
<keyword evidence="3" id="KW-1185">Reference proteome</keyword>